<keyword evidence="2" id="KW-0732">Signal</keyword>
<organism evidence="3 4">
    <name type="scientific">Sphingobacterium bambusae</name>
    <dbReference type="NCBI Taxonomy" id="662858"/>
    <lineage>
        <taxon>Bacteria</taxon>
        <taxon>Pseudomonadati</taxon>
        <taxon>Bacteroidota</taxon>
        <taxon>Sphingobacteriia</taxon>
        <taxon>Sphingobacteriales</taxon>
        <taxon>Sphingobacteriaceae</taxon>
        <taxon>Sphingobacterium</taxon>
    </lineage>
</organism>
<feature type="region of interest" description="Disordered" evidence="1">
    <location>
        <begin position="914"/>
        <end position="934"/>
    </location>
</feature>
<dbReference type="RefSeq" id="WP_320182966.1">
    <property type="nucleotide sequence ID" value="NZ_CP138332.1"/>
</dbReference>
<evidence type="ECO:0008006" key="5">
    <source>
        <dbReference type="Google" id="ProtNLM"/>
    </source>
</evidence>
<feature type="signal peptide" evidence="2">
    <location>
        <begin position="1"/>
        <end position="22"/>
    </location>
</feature>
<evidence type="ECO:0000256" key="1">
    <source>
        <dbReference type="SAM" id="MobiDB-lite"/>
    </source>
</evidence>
<name>A0ABW6BDW7_9SPHI</name>
<sequence length="934" mass="104345">MSPLLSTALLLFSLLAACYENACGQVQSNAYLTKGAYAEKIYLQLDADVYTNDQTIWFKAVVLESAGHYPSQLSGVLHVELVAPNEEIIASKRIKLSQGSGHGAFELKKTYPAGKYLLRAYTEWNHNFGRDFVFSRYVELFPATIETKMAPIIDTKMLEHMPNTYRLQAKLFPRLIDPTHRKQLHIYLIVDGKKDSIRLKESNQGYYLLDEQLPPNAATAIIQMHTDNGIRYTRSLTTPTAPIDLQFFPEGGEWLENIPTKLGFKAVAPTGKGIAVSGTIFNNIGDTISRFQSNHLGIGSVYLMANEGSTYHAVVDSSNENSAIHAARYPLPQPSKKGKRLAIWQDEEHIKVNIQSTETIQDSLFVQVSCRGNLYYLIKTGTKSNQILASIPKNSLPEGIILFTLLGRDMRPIAERIYFHERPENRLAIRASTTNDSYEKRSKTDLQIQILGRDSLPSEAKLSVMVVSSDHIGKKASTRQNILTHFLLQSDLRGEVEEPYHYFQGDSATRAAALDALMLTQGWRKYKYNEPVPDSFLIQPEFTPYIAGDVSGLLSKKKQAGIQLSLIGFGASNVFQVQSSDSLGSFYFQLPDQYSDTLNVLLQTSNKAGKNRDYTIQLEKRHQVDAGYNALHSLEPVDSITSLLGLRRQERSKREAAYRIAAGGILLDEVVVERKQLNEQEQKVLDTYGAADVVISGKAIQEKEQKWSYGLYSVLLFNFPRDISIDRTEGPGGYLVAKVPGRDPTLVVVDGIPVPGHSYDIIPNFPPSEVKRFEVIRFAKNFANLYMQTYPEASPMNIPIVGHVVAIYTHAGQGVYNVRRSPGIMQAAVPVYSPVVEFYAPRYASMSAEDAAKPDWRTLLHWLPDVLTDKEGKTFVDYYNGDNLGETTVIIEAFNEAGDVGYYEYRYNVANKDDGSSIRSSPAAVLADEQTADE</sequence>
<reference evidence="4" key="1">
    <citation type="journal article" date="2019" name="Int. J. Syst. Evol. Microbiol.">
        <title>The Global Catalogue of Microorganisms (GCM) 10K type strain sequencing project: providing services to taxonomists for standard genome sequencing and annotation.</title>
        <authorList>
            <consortium name="The Broad Institute Genomics Platform"/>
            <consortium name="The Broad Institute Genome Sequencing Center for Infectious Disease"/>
            <person name="Wu L."/>
            <person name="Ma J."/>
        </authorList>
    </citation>
    <scope>NUCLEOTIDE SEQUENCE [LARGE SCALE GENOMIC DNA]</scope>
    <source>
        <strain evidence="4">KCTC 22814</strain>
    </source>
</reference>
<evidence type="ECO:0000313" key="4">
    <source>
        <dbReference type="Proteomes" id="UP001597525"/>
    </source>
</evidence>
<evidence type="ECO:0000256" key="2">
    <source>
        <dbReference type="SAM" id="SignalP"/>
    </source>
</evidence>
<proteinExistence type="predicted"/>
<evidence type="ECO:0000313" key="3">
    <source>
        <dbReference type="EMBL" id="MFD2967687.1"/>
    </source>
</evidence>
<protein>
    <recommendedName>
        <fullName evidence="5">TonB-dependent receptor plug domain-containing protein</fullName>
    </recommendedName>
</protein>
<comment type="caution">
    <text evidence="3">The sequence shown here is derived from an EMBL/GenBank/DDBJ whole genome shotgun (WGS) entry which is preliminary data.</text>
</comment>
<dbReference type="Proteomes" id="UP001597525">
    <property type="component" value="Unassembled WGS sequence"/>
</dbReference>
<dbReference type="Gene3D" id="2.60.40.1930">
    <property type="match status" value="1"/>
</dbReference>
<dbReference type="EMBL" id="JBHUPB010000007">
    <property type="protein sequence ID" value="MFD2967687.1"/>
    <property type="molecule type" value="Genomic_DNA"/>
</dbReference>
<accession>A0ABW6BDW7</accession>
<feature type="chain" id="PRO_5045694672" description="TonB-dependent receptor plug domain-containing protein" evidence="2">
    <location>
        <begin position="23"/>
        <end position="934"/>
    </location>
</feature>
<keyword evidence="4" id="KW-1185">Reference proteome</keyword>
<gene>
    <name evidence="3" type="ORF">ACFS7Y_09825</name>
</gene>